<proteinExistence type="inferred from homology"/>
<dbReference type="CDD" id="cd07039">
    <property type="entry name" value="TPP_PYR_POX"/>
    <property type="match status" value="1"/>
</dbReference>
<dbReference type="Proteomes" id="UP001556631">
    <property type="component" value="Unassembled WGS sequence"/>
</dbReference>
<dbReference type="InterPro" id="IPR012000">
    <property type="entry name" value="Thiamin_PyroP_enz_cen_dom"/>
</dbReference>
<keyword evidence="2 3" id="KW-0786">Thiamine pyrophosphate</keyword>
<feature type="domain" description="Thiamine pyrophosphate enzyme central" evidence="4">
    <location>
        <begin position="201"/>
        <end position="331"/>
    </location>
</feature>
<comment type="caution">
    <text evidence="7">The sequence shown here is derived from an EMBL/GenBank/DDBJ whole genome shotgun (WGS) entry which is preliminary data.</text>
</comment>
<dbReference type="InterPro" id="IPR047211">
    <property type="entry name" value="POXB-like"/>
</dbReference>
<dbReference type="InterPro" id="IPR011766">
    <property type="entry name" value="TPP_enzyme_TPP-bd"/>
</dbReference>
<gene>
    <name evidence="7" type="ORF">AB3X52_14055</name>
</gene>
<dbReference type="PROSITE" id="PS00187">
    <property type="entry name" value="TPP_ENZYMES"/>
    <property type="match status" value="1"/>
</dbReference>
<dbReference type="InterPro" id="IPR029035">
    <property type="entry name" value="DHS-like_NAD/FAD-binding_dom"/>
</dbReference>
<dbReference type="Pfam" id="PF02776">
    <property type="entry name" value="TPP_enzyme_N"/>
    <property type="match status" value="1"/>
</dbReference>
<dbReference type="InterPro" id="IPR000399">
    <property type="entry name" value="TPP-bd_CS"/>
</dbReference>
<evidence type="ECO:0000259" key="6">
    <source>
        <dbReference type="Pfam" id="PF02776"/>
    </source>
</evidence>
<sequence length="617" mass="66541">MAETATASDALVDRLIEWGVDTVFGLPGDGINGLMDALRKRHEQIQYVHVRHEEVAAMAAVGYAKFTGRLGVCFSTAAPGAAHLLNGLLDSKLEQAPILAISGMTYSDLVGTSYLQDMNTDYLFNDVAVYNQRIMSPQSIPNVVDYACRTALTERGPAHLAFPIDYQAAPAEAGMRFQRNVPGHSSTAYRPPIRVPERRDLEDAAAVLRGRTKVAILAGAGARGAGAELEQLAEKLGAPVVKAMLGKDCLPDDSPYTTGSIALVGTRPSEDAMEQCDALVIVGSSMPYIEFLPSPGQAVCVQIDDRPARIGLRYPVDVGLCGDAAATLRELLPHLDRNEDRSFLEQAQAGMRDWWALMEERGTRDDLPMKPQVPAWALNDALADDAIVCGDSGTVTTWVARQVKIRGDMRFSFSGTNCSMAAGLPYAIGAQAAYPGRQVVVFTGDGSLTMQLGDFLTCVQHRLPVKVVVIKNNTLGLIKWEQMVFLGNPEYGVDVAPMDFVKFAEACGATGFHVDRAEECARALRAAMEVDGPAIVEMVVDQHEPPLPAKVKKDQVTKMLAALREGTPNRNRIALQMVKDVLDEASFETSTSAGRIPDAIAKVAGKVADAAERRTED</sequence>
<reference evidence="7 8" key="1">
    <citation type="submission" date="2024-07" db="EMBL/GenBank/DDBJ databases">
        <authorList>
            <person name="Lee S."/>
            <person name="Kang M."/>
        </authorList>
    </citation>
    <scope>NUCLEOTIDE SEQUENCE [LARGE SCALE GENOMIC DNA]</scope>
    <source>
        <strain evidence="7 8">DS6</strain>
    </source>
</reference>
<feature type="domain" description="Thiamine pyrophosphate enzyme TPP-binding" evidence="5">
    <location>
        <begin position="391"/>
        <end position="537"/>
    </location>
</feature>
<dbReference type="EMBL" id="JBFPJR010000025">
    <property type="protein sequence ID" value="MEX0428748.1"/>
    <property type="molecule type" value="Genomic_DNA"/>
</dbReference>
<dbReference type="Gene3D" id="3.40.50.970">
    <property type="match status" value="2"/>
</dbReference>
<feature type="domain" description="Thiamine pyrophosphate enzyme N-terminal TPP-binding" evidence="6">
    <location>
        <begin position="6"/>
        <end position="118"/>
    </location>
</feature>
<dbReference type="Pfam" id="PF02775">
    <property type="entry name" value="TPP_enzyme_C"/>
    <property type="match status" value="1"/>
</dbReference>
<dbReference type="InterPro" id="IPR029061">
    <property type="entry name" value="THDP-binding"/>
</dbReference>
<organism evidence="7 8">
    <name type="scientific">Nocardioides eburneus</name>
    <dbReference type="NCBI Taxonomy" id="3231482"/>
    <lineage>
        <taxon>Bacteria</taxon>
        <taxon>Bacillati</taxon>
        <taxon>Actinomycetota</taxon>
        <taxon>Actinomycetes</taxon>
        <taxon>Propionibacteriales</taxon>
        <taxon>Nocardioidaceae</taxon>
        <taxon>Nocardioides</taxon>
    </lineage>
</organism>
<dbReference type="RefSeq" id="WP_367994719.1">
    <property type="nucleotide sequence ID" value="NZ_JBFPJR010000025.1"/>
</dbReference>
<evidence type="ECO:0000259" key="4">
    <source>
        <dbReference type="Pfam" id="PF00205"/>
    </source>
</evidence>
<dbReference type="CDD" id="cd02014">
    <property type="entry name" value="TPP_POX"/>
    <property type="match status" value="1"/>
</dbReference>
<evidence type="ECO:0000256" key="3">
    <source>
        <dbReference type="RuleBase" id="RU362132"/>
    </source>
</evidence>
<dbReference type="InterPro" id="IPR012001">
    <property type="entry name" value="Thiamin_PyroP_enz_TPP-bd_dom"/>
</dbReference>
<dbReference type="SUPFAM" id="SSF52518">
    <property type="entry name" value="Thiamin diphosphate-binding fold (THDP-binding)"/>
    <property type="match status" value="2"/>
</dbReference>
<evidence type="ECO:0000313" key="8">
    <source>
        <dbReference type="Proteomes" id="UP001556631"/>
    </source>
</evidence>
<evidence type="ECO:0000256" key="2">
    <source>
        <dbReference type="ARBA" id="ARBA00023052"/>
    </source>
</evidence>
<evidence type="ECO:0000256" key="1">
    <source>
        <dbReference type="ARBA" id="ARBA00007812"/>
    </source>
</evidence>
<dbReference type="PANTHER" id="PTHR42981:SF2">
    <property type="entry name" value="PYRUVATE DEHYDROGENASE [UBIQUINONE]"/>
    <property type="match status" value="1"/>
</dbReference>
<evidence type="ECO:0000259" key="5">
    <source>
        <dbReference type="Pfam" id="PF02775"/>
    </source>
</evidence>
<dbReference type="InterPro" id="IPR047212">
    <property type="entry name" value="TPP_POXB-like"/>
</dbReference>
<dbReference type="SUPFAM" id="SSF52467">
    <property type="entry name" value="DHS-like NAD/FAD-binding domain"/>
    <property type="match status" value="1"/>
</dbReference>
<dbReference type="PANTHER" id="PTHR42981">
    <property type="entry name" value="PYRUVATE DEHYDROGENASE [UBIQUINONE]"/>
    <property type="match status" value="1"/>
</dbReference>
<keyword evidence="8" id="KW-1185">Reference proteome</keyword>
<evidence type="ECO:0000313" key="7">
    <source>
        <dbReference type="EMBL" id="MEX0428748.1"/>
    </source>
</evidence>
<protein>
    <submittedName>
        <fullName evidence="7">Thiamine pyrophosphate-dependent enzyme</fullName>
    </submittedName>
</protein>
<dbReference type="Gene3D" id="3.40.50.1220">
    <property type="entry name" value="TPP-binding domain"/>
    <property type="match status" value="1"/>
</dbReference>
<name>A0ABV3T3F6_9ACTN</name>
<dbReference type="Pfam" id="PF00205">
    <property type="entry name" value="TPP_enzyme_M"/>
    <property type="match status" value="1"/>
</dbReference>
<accession>A0ABV3T3F6</accession>
<comment type="similarity">
    <text evidence="1 3">Belongs to the TPP enzyme family.</text>
</comment>
<dbReference type="InterPro" id="IPR047210">
    <property type="entry name" value="TPP_PYR_POXB-like"/>
</dbReference>